<evidence type="ECO:0000256" key="2">
    <source>
        <dbReference type="PROSITE-ProRule" id="PRU00176"/>
    </source>
</evidence>
<feature type="region of interest" description="Disordered" evidence="3">
    <location>
        <begin position="800"/>
        <end position="859"/>
    </location>
</feature>
<dbReference type="AlphaFoldDB" id="A0A1Y2IS41"/>
<dbReference type="GO" id="GO:0003723">
    <property type="term" value="F:RNA binding"/>
    <property type="evidence" value="ECO:0007669"/>
    <property type="project" value="UniProtKB-UniRule"/>
</dbReference>
<feature type="region of interest" description="Disordered" evidence="3">
    <location>
        <begin position="65"/>
        <end position="127"/>
    </location>
</feature>
<keyword evidence="6" id="KW-1185">Reference proteome</keyword>
<evidence type="ECO:0000313" key="6">
    <source>
        <dbReference type="Proteomes" id="UP000193067"/>
    </source>
</evidence>
<dbReference type="EMBL" id="KZ084098">
    <property type="protein sequence ID" value="OSD03965.1"/>
    <property type="molecule type" value="Genomic_DNA"/>
</dbReference>
<dbReference type="STRING" id="1353009.A0A1Y2IS41"/>
<evidence type="ECO:0000256" key="3">
    <source>
        <dbReference type="SAM" id="MobiDB-lite"/>
    </source>
</evidence>
<dbReference type="OrthoDB" id="417481at2759"/>
<feature type="region of interest" description="Disordered" evidence="3">
    <location>
        <begin position="419"/>
        <end position="505"/>
    </location>
</feature>
<reference evidence="5 6" key="1">
    <citation type="journal article" date="2015" name="Biotechnol. Biofuels">
        <title>Enhanced degradation of softwood versus hardwood by the white-rot fungus Pycnoporus coccineus.</title>
        <authorList>
            <person name="Couturier M."/>
            <person name="Navarro D."/>
            <person name="Chevret D."/>
            <person name="Henrissat B."/>
            <person name="Piumi F."/>
            <person name="Ruiz-Duenas F.J."/>
            <person name="Martinez A.T."/>
            <person name="Grigoriev I.V."/>
            <person name="Riley R."/>
            <person name="Lipzen A."/>
            <person name="Berrin J.G."/>
            <person name="Master E.R."/>
            <person name="Rosso M.N."/>
        </authorList>
    </citation>
    <scope>NUCLEOTIDE SEQUENCE [LARGE SCALE GENOMIC DNA]</scope>
    <source>
        <strain evidence="5 6">BRFM310</strain>
    </source>
</reference>
<gene>
    <name evidence="5" type="ORF">PYCCODRAFT_1364856</name>
</gene>
<dbReference type="Pfam" id="PF04059">
    <property type="entry name" value="RRM_2"/>
    <property type="match status" value="1"/>
</dbReference>
<dbReference type="InterPro" id="IPR007201">
    <property type="entry name" value="Mei2-like_Rrm_C"/>
</dbReference>
<feature type="domain" description="RRM" evidence="4">
    <location>
        <begin position="239"/>
        <end position="316"/>
    </location>
</feature>
<name>A0A1Y2IS41_TRAC3</name>
<dbReference type="SUPFAM" id="SSF54928">
    <property type="entry name" value="RNA-binding domain, RBD"/>
    <property type="match status" value="2"/>
</dbReference>
<accession>A0A1Y2IS41</accession>
<feature type="compositionally biased region" description="Basic and acidic residues" evidence="3">
    <location>
        <begin position="80"/>
        <end position="90"/>
    </location>
</feature>
<organism evidence="5 6">
    <name type="scientific">Trametes coccinea (strain BRFM310)</name>
    <name type="common">Pycnoporus coccineus</name>
    <dbReference type="NCBI Taxonomy" id="1353009"/>
    <lineage>
        <taxon>Eukaryota</taxon>
        <taxon>Fungi</taxon>
        <taxon>Dikarya</taxon>
        <taxon>Basidiomycota</taxon>
        <taxon>Agaricomycotina</taxon>
        <taxon>Agaricomycetes</taxon>
        <taxon>Polyporales</taxon>
        <taxon>Polyporaceae</taxon>
        <taxon>Trametes</taxon>
    </lineage>
</organism>
<protein>
    <recommendedName>
        <fullName evidence="4">RRM domain-containing protein</fullName>
    </recommendedName>
</protein>
<dbReference type="Pfam" id="PF00076">
    <property type="entry name" value="RRM_1"/>
    <property type="match status" value="1"/>
</dbReference>
<dbReference type="PANTHER" id="PTHR23189">
    <property type="entry name" value="RNA RECOGNITION MOTIF-CONTAINING"/>
    <property type="match status" value="1"/>
</dbReference>
<keyword evidence="1 2" id="KW-0694">RNA-binding</keyword>
<dbReference type="InterPro" id="IPR000504">
    <property type="entry name" value="RRM_dom"/>
</dbReference>
<feature type="compositionally biased region" description="Basic and acidic residues" evidence="3">
    <location>
        <begin position="462"/>
        <end position="474"/>
    </location>
</feature>
<dbReference type="PROSITE" id="PS50102">
    <property type="entry name" value="RRM"/>
    <property type="match status" value="1"/>
</dbReference>
<sequence>MDVHAAIPFPTTHHPEDPAPVGNKRPAVPTRLHSTPSLPNLGLPHSYGLAPAIFLPQGPVRHRPHLRPLDLASTPSSSPTKRDSSFELLRRPQTLLTPPLTPSSSFNSASNDTPATPPEPHSPLRWVNSSDRDRAFAAAHTAYSTGLKSLVSASSSSGANNANAGYLTPTSARSCSMSSDDHNGFASAPAASSELANMSSGLASADATPRDERTFQLDGPADASQDMDFGETSTEAVTRFLLVRNVPPTAPSGALLDAFSTLGDVKGILARFQATRGVIILAFHDTRHARRALRQITGHTFSALEDARLEAAFVSPAQVEKLTGKSEFISELDGSFFVTVEGRAVLSRDVQNMLSSFGELASFSAAGSDPCDQTFHVDFCDCRDAAQAYKALNGRTILGARLTLISNKDALEHPVRLMEPGAATSSPDAGMRRDVEGRTRQRSVSASEGVGTPDAVRRLRKAKEAPQDHGRRPSNDLFFDAVGKPLDPSYSTPSRPRSVSASLDDPIPVAKMQPPVNGYFVHGPSYAYPTAAPYGCAHPGTVPAMYGPHGTPAYPYPIYARDMSVYAEHADAAAAAAAAANGYWTYAGHQPTQVEYYLPAGTARGLYGQPMSAPALPRAYPPPSVTPDIHSDSSHVTLPFDENHAAALSAVDGSRDASRGGQRAPGSKNILDIAAIESGADTRTTVMIKNIPNKMSDKDLLNFINKVCPRRIDFMYLRMDFQNGCNVGYAFVNFITVQDLLLFAKTQLGVKWNMYSSEKVLQMCYATYQGKESLVEKFKNSCIMDEREAWRPKIFYSDGPNQGLPEPFPPPTHLRRKERSQHNRGALFVPGTNHQPPGGGASGGGGGLYHHRPHPPRMR</sequence>
<evidence type="ECO:0000256" key="1">
    <source>
        <dbReference type="ARBA" id="ARBA00022884"/>
    </source>
</evidence>
<feature type="compositionally biased region" description="Polar residues" evidence="3">
    <location>
        <begin position="489"/>
        <end position="501"/>
    </location>
</feature>
<feature type="compositionally biased region" description="Gly residues" evidence="3">
    <location>
        <begin position="837"/>
        <end position="848"/>
    </location>
</feature>
<evidence type="ECO:0000313" key="5">
    <source>
        <dbReference type="EMBL" id="OSD03965.1"/>
    </source>
</evidence>
<dbReference type="Proteomes" id="UP000193067">
    <property type="component" value="Unassembled WGS sequence"/>
</dbReference>
<evidence type="ECO:0000259" key="4">
    <source>
        <dbReference type="PROSITE" id="PS50102"/>
    </source>
</evidence>
<feature type="region of interest" description="Disordered" evidence="3">
    <location>
        <begin position="1"/>
        <end position="37"/>
    </location>
</feature>
<dbReference type="InterPro" id="IPR035979">
    <property type="entry name" value="RBD_domain_sf"/>
</dbReference>
<dbReference type="Gene3D" id="3.30.70.330">
    <property type="match status" value="1"/>
</dbReference>
<feature type="compositionally biased region" description="Low complexity" evidence="3">
    <location>
        <begin position="94"/>
        <end position="105"/>
    </location>
</feature>
<feature type="region of interest" description="Disordered" evidence="3">
    <location>
        <begin position="197"/>
        <end position="228"/>
    </location>
</feature>
<feature type="compositionally biased region" description="Basic and acidic residues" evidence="3">
    <location>
        <begin position="430"/>
        <end position="439"/>
    </location>
</feature>
<dbReference type="InterPro" id="IPR012677">
    <property type="entry name" value="Nucleotide-bd_a/b_plait_sf"/>
</dbReference>
<proteinExistence type="predicted"/>
<feature type="compositionally biased region" description="Basic residues" evidence="3">
    <location>
        <begin position="849"/>
        <end position="859"/>
    </location>
</feature>